<evidence type="ECO:0000256" key="5">
    <source>
        <dbReference type="ARBA" id="ARBA00022755"/>
    </source>
</evidence>
<keyword evidence="4 8" id="KW-0547">Nucleotide-binding</keyword>
<feature type="binding site" evidence="8">
    <location>
        <begin position="12"/>
        <end position="18"/>
    </location>
    <ligand>
        <name>GTP</name>
        <dbReference type="ChEBI" id="CHEBI:37565"/>
    </ligand>
</feature>
<keyword evidence="2 8" id="KW-0436">Ligase</keyword>
<dbReference type="GO" id="GO:0044208">
    <property type="term" value="P:'de novo' AMP biosynthetic process"/>
    <property type="evidence" value="ECO:0007669"/>
    <property type="project" value="UniProtKB-UniRule"/>
</dbReference>
<feature type="binding site" description="in other chain" evidence="8">
    <location>
        <begin position="13"/>
        <end position="16"/>
    </location>
    <ligand>
        <name>IMP</name>
        <dbReference type="ChEBI" id="CHEBI:58053"/>
        <note>ligand shared between dimeric partners</note>
    </ligand>
</feature>
<evidence type="ECO:0000313" key="12">
    <source>
        <dbReference type="Proteomes" id="UP000190188"/>
    </source>
</evidence>
<evidence type="ECO:0000256" key="8">
    <source>
        <dbReference type="HAMAP-Rule" id="MF_00011"/>
    </source>
</evidence>
<dbReference type="RefSeq" id="WP_078498040.1">
    <property type="nucleotide sequence ID" value="NZ_MSZX01000003.1"/>
</dbReference>
<dbReference type="CDD" id="cd03108">
    <property type="entry name" value="AdSS"/>
    <property type="match status" value="1"/>
</dbReference>
<dbReference type="InterPro" id="IPR001114">
    <property type="entry name" value="Adenylosuccinate_synthetase"/>
</dbReference>
<dbReference type="Gene3D" id="1.10.300.10">
    <property type="entry name" value="Adenylosuccinate Synthetase, subunit A, domain 2"/>
    <property type="match status" value="1"/>
</dbReference>
<dbReference type="Pfam" id="PF00709">
    <property type="entry name" value="Adenylsucc_synt"/>
    <property type="match status" value="1"/>
</dbReference>
<dbReference type="InterPro" id="IPR042111">
    <property type="entry name" value="Adenylosuccinate_synth_dom3"/>
</dbReference>
<dbReference type="AlphaFoldDB" id="A0A1T2XGM6"/>
<feature type="binding site" description="in other chain" evidence="8">
    <location>
        <begin position="38"/>
        <end position="41"/>
    </location>
    <ligand>
        <name>IMP</name>
        <dbReference type="ChEBI" id="CHEBI:58053"/>
        <note>ligand shared between dimeric partners</note>
    </ligand>
</feature>
<keyword evidence="12" id="KW-1185">Reference proteome</keyword>
<dbReference type="InterPro" id="IPR027417">
    <property type="entry name" value="P-loop_NTPase"/>
</dbReference>
<organism evidence="11 12">
    <name type="scientific">Paenibacillus selenitireducens</name>
    <dbReference type="NCBI Taxonomy" id="1324314"/>
    <lineage>
        <taxon>Bacteria</taxon>
        <taxon>Bacillati</taxon>
        <taxon>Bacillota</taxon>
        <taxon>Bacilli</taxon>
        <taxon>Bacillales</taxon>
        <taxon>Paenibacillaceae</taxon>
        <taxon>Paenibacillus</taxon>
    </lineage>
</organism>
<dbReference type="UniPathway" id="UPA00075">
    <property type="reaction ID" value="UER00335"/>
</dbReference>
<dbReference type="OrthoDB" id="9807553at2"/>
<comment type="catalytic activity">
    <reaction evidence="8 10">
        <text>IMP + L-aspartate + GTP = N(6)-(1,2-dicarboxyethyl)-AMP + GDP + phosphate + 2 H(+)</text>
        <dbReference type="Rhea" id="RHEA:15753"/>
        <dbReference type="ChEBI" id="CHEBI:15378"/>
        <dbReference type="ChEBI" id="CHEBI:29991"/>
        <dbReference type="ChEBI" id="CHEBI:37565"/>
        <dbReference type="ChEBI" id="CHEBI:43474"/>
        <dbReference type="ChEBI" id="CHEBI:57567"/>
        <dbReference type="ChEBI" id="CHEBI:58053"/>
        <dbReference type="ChEBI" id="CHEBI:58189"/>
        <dbReference type="EC" id="6.3.4.4"/>
    </reaction>
</comment>
<dbReference type="InterPro" id="IPR042109">
    <property type="entry name" value="Adenylosuccinate_synth_dom1"/>
</dbReference>
<dbReference type="GO" id="GO:0000287">
    <property type="term" value="F:magnesium ion binding"/>
    <property type="evidence" value="ECO:0007669"/>
    <property type="project" value="UniProtKB-UniRule"/>
</dbReference>
<evidence type="ECO:0000256" key="1">
    <source>
        <dbReference type="ARBA" id="ARBA00011738"/>
    </source>
</evidence>
<keyword evidence="7 8" id="KW-0342">GTP-binding</keyword>
<comment type="caution">
    <text evidence="11">The sequence shown here is derived from an EMBL/GenBank/DDBJ whole genome shotgun (WGS) entry which is preliminary data.</text>
</comment>
<feature type="binding site" evidence="8">
    <location>
        <position position="13"/>
    </location>
    <ligand>
        <name>Mg(2+)</name>
        <dbReference type="ChEBI" id="CHEBI:18420"/>
    </ligand>
</feature>
<feature type="binding site" evidence="8">
    <location>
        <begin position="40"/>
        <end position="42"/>
    </location>
    <ligand>
        <name>GTP</name>
        <dbReference type="ChEBI" id="CHEBI:37565"/>
    </ligand>
</feature>
<dbReference type="InterPro" id="IPR018220">
    <property type="entry name" value="Adenylosuccin_syn_GTP-bd"/>
</dbReference>
<dbReference type="Proteomes" id="UP000190188">
    <property type="component" value="Unassembled WGS sequence"/>
</dbReference>
<keyword evidence="5 8" id="KW-0658">Purine biosynthesis</keyword>
<keyword evidence="6 8" id="KW-0460">Magnesium</keyword>
<dbReference type="InterPro" id="IPR042110">
    <property type="entry name" value="Adenylosuccinate_synth_dom2"/>
</dbReference>
<dbReference type="HAMAP" id="MF_00011">
    <property type="entry name" value="Adenylosucc_synth"/>
    <property type="match status" value="1"/>
</dbReference>
<feature type="binding site" description="in other chain" evidence="8">
    <location>
        <position position="237"/>
    </location>
    <ligand>
        <name>IMP</name>
        <dbReference type="ChEBI" id="CHEBI:58053"/>
        <note>ligand shared between dimeric partners</note>
    </ligand>
</feature>
<evidence type="ECO:0000256" key="6">
    <source>
        <dbReference type="ARBA" id="ARBA00022842"/>
    </source>
</evidence>
<evidence type="ECO:0000256" key="7">
    <source>
        <dbReference type="ARBA" id="ARBA00023134"/>
    </source>
</evidence>
<feature type="binding site" description="in other chain" evidence="8">
    <location>
        <position position="222"/>
    </location>
    <ligand>
        <name>IMP</name>
        <dbReference type="ChEBI" id="CHEBI:58053"/>
        <note>ligand shared between dimeric partners</note>
    </ligand>
</feature>
<feature type="binding site" evidence="8">
    <location>
        <begin position="411"/>
        <end position="413"/>
    </location>
    <ligand>
        <name>GTP</name>
        <dbReference type="ChEBI" id="CHEBI:37565"/>
    </ligand>
</feature>
<dbReference type="PROSITE" id="PS01266">
    <property type="entry name" value="ADENYLOSUCCIN_SYN_1"/>
    <property type="match status" value="1"/>
</dbReference>
<comment type="function">
    <text evidence="8">Plays an important role in the de novo pathway of purine nucleotide biosynthesis. Catalyzes the first committed step in the biosynthesis of AMP from IMP.</text>
</comment>
<feature type="active site" description="Proton donor" evidence="8">
    <location>
        <position position="41"/>
    </location>
</feature>
<dbReference type="FunFam" id="1.10.300.10:FF:000001">
    <property type="entry name" value="Adenylosuccinate synthetase"/>
    <property type="match status" value="1"/>
</dbReference>
<protein>
    <recommendedName>
        <fullName evidence="8 10">Adenylosuccinate synthetase</fullName>
        <shortName evidence="8">AMPSase</shortName>
        <shortName evidence="8">AdSS</shortName>
        <ecNumber evidence="8 10">6.3.4.4</ecNumber>
    </recommendedName>
    <alternativeName>
        <fullName evidence="8">IMP--aspartate ligase</fullName>
    </alternativeName>
</protein>
<dbReference type="NCBIfam" id="TIGR00184">
    <property type="entry name" value="purA"/>
    <property type="match status" value="1"/>
</dbReference>
<evidence type="ECO:0000256" key="10">
    <source>
        <dbReference type="RuleBase" id="RU000520"/>
    </source>
</evidence>
<dbReference type="GO" id="GO:0005737">
    <property type="term" value="C:cytoplasm"/>
    <property type="evidence" value="ECO:0007669"/>
    <property type="project" value="UniProtKB-SubCell"/>
</dbReference>
<evidence type="ECO:0000256" key="3">
    <source>
        <dbReference type="ARBA" id="ARBA00022723"/>
    </source>
</evidence>
<feature type="binding site" evidence="8">
    <location>
        <position position="40"/>
    </location>
    <ligand>
        <name>Mg(2+)</name>
        <dbReference type="ChEBI" id="CHEBI:18420"/>
    </ligand>
</feature>
<dbReference type="EMBL" id="MSZX01000003">
    <property type="protein sequence ID" value="OPA79041.1"/>
    <property type="molecule type" value="Genomic_DNA"/>
</dbReference>
<feature type="binding site" description="in other chain" evidence="8">
    <location>
        <position position="128"/>
    </location>
    <ligand>
        <name>IMP</name>
        <dbReference type="ChEBI" id="CHEBI:58053"/>
        <note>ligand shared between dimeric partners</note>
    </ligand>
</feature>
<dbReference type="SMART" id="SM00788">
    <property type="entry name" value="Adenylsucc_synt"/>
    <property type="match status" value="1"/>
</dbReference>
<dbReference type="GO" id="GO:0046040">
    <property type="term" value="P:IMP metabolic process"/>
    <property type="evidence" value="ECO:0007669"/>
    <property type="project" value="TreeGrafter"/>
</dbReference>
<dbReference type="PROSITE" id="PS00513">
    <property type="entry name" value="ADENYLOSUCCIN_SYN_2"/>
    <property type="match status" value="1"/>
</dbReference>
<comment type="cofactor">
    <cofactor evidence="8">
        <name>Mg(2+)</name>
        <dbReference type="ChEBI" id="CHEBI:18420"/>
    </cofactor>
    <text evidence="8">Binds 1 Mg(2+) ion per subunit.</text>
</comment>
<reference evidence="11 12" key="1">
    <citation type="submission" date="2017-01" db="EMBL/GenBank/DDBJ databases">
        <title>Genome analysis of Paenibacillus selenitrireducens ES3-24.</title>
        <authorList>
            <person name="Xu D."/>
            <person name="Yao R."/>
            <person name="Zheng S."/>
        </authorList>
    </citation>
    <scope>NUCLEOTIDE SEQUENCE [LARGE SCALE GENOMIC DNA]</scope>
    <source>
        <strain evidence="11 12">ES3-24</strain>
    </source>
</reference>
<dbReference type="InterPro" id="IPR033128">
    <property type="entry name" value="Adenylosuccin_syn_Lys_AS"/>
</dbReference>
<dbReference type="NCBIfam" id="NF002223">
    <property type="entry name" value="PRK01117.1"/>
    <property type="match status" value="1"/>
</dbReference>
<feature type="binding site" evidence="8">
    <location>
        <position position="303"/>
    </location>
    <ligand>
        <name>GTP</name>
        <dbReference type="ChEBI" id="CHEBI:37565"/>
    </ligand>
</feature>
<feature type="active site" evidence="9">
    <location>
        <position position="139"/>
    </location>
</feature>
<dbReference type="PANTHER" id="PTHR11846:SF0">
    <property type="entry name" value="ADENYLOSUCCINATE SYNTHETASE"/>
    <property type="match status" value="1"/>
</dbReference>
<dbReference type="FunFam" id="3.90.170.10:FF:000001">
    <property type="entry name" value="Adenylosuccinate synthetase"/>
    <property type="match status" value="1"/>
</dbReference>
<comment type="subcellular location">
    <subcellularLocation>
        <location evidence="8">Cytoplasm</location>
    </subcellularLocation>
</comment>
<feature type="binding site" description="in other chain" evidence="8">
    <location>
        <position position="301"/>
    </location>
    <ligand>
        <name>IMP</name>
        <dbReference type="ChEBI" id="CHEBI:58053"/>
        <note>ligand shared between dimeric partners</note>
    </ligand>
</feature>
<evidence type="ECO:0000256" key="4">
    <source>
        <dbReference type="ARBA" id="ARBA00022741"/>
    </source>
</evidence>
<dbReference type="SUPFAM" id="SSF52540">
    <property type="entry name" value="P-loop containing nucleoside triphosphate hydrolases"/>
    <property type="match status" value="1"/>
</dbReference>
<dbReference type="Gene3D" id="3.40.440.10">
    <property type="entry name" value="Adenylosuccinate Synthetase, subunit A, domain 1"/>
    <property type="match status" value="1"/>
</dbReference>
<evidence type="ECO:0000313" key="11">
    <source>
        <dbReference type="EMBL" id="OPA79041.1"/>
    </source>
</evidence>
<comment type="pathway">
    <text evidence="8 10">Purine metabolism; AMP biosynthesis via de novo pathway; AMP from IMP: step 1/2.</text>
</comment>
<feature type="binding site" evidence="8">
    <location>
        <begin position="329"/>
        <end position="331"/>
    </location>
    <ligand>
        <name>GTP</name>
        <dbReference type="ChEBI" id="CHEBI:37565"/>
    </ligand>
</feature>
<evidence type="ECO:0000256" key="9">
    <source>
        <dbReference type="PROSITE-ProRule" id="PRU10134"/>
    </source>
</evidence>
<gene>
    <name evidence="8" type="primary">purA</name>
    <name evidence="11" type="ORF">BVG16_08020</name>
</gene>
<evidence type="ECO:0000256" key="2">
    <source>
        <dbReference type="ARBA" id="ARBA00022598"/>
    </source>
</evidence>
<feature type="binding site" evidence="8">
    <location>
        <position position="142"/>
    </location>
    <ligand>
        <name>IMP</name>
        <dbReference type="ChEBI" id="CHEBI:58053"/>
        <note>ligand shared between dimeric partners</note>
    </ligand>
</feature>
<comment type="subunit">
    <text evidence="1 8">Homodimer.</text>
</comment>
<dbReference type="EC" id="6.3.4.4" evidence="8 10"/>
<dbReference type="PANTHER" id="PTHR11846">
    <property type="entry name" value="ADENYLOSUCCINATE SYNTHETASE"/>
    <property type="match status" value="1"/>
</dbReference>
<dbReference type="GO" id="GO:0005525">
    <property type="term" value="F:GTP binding"/>
    <property type="evidence" value="ECO:0007669"/>
    <property type="project" value="UniProtKB-UniRule"/>
</dbReference>
<dbReference type="STRING" id="1324314.BVG16_08020"/>
<accession>A0A1T2XGM6</accession>
<dbReference type="Gene3D" id="3.90.170.10">
    <property type="entry name" value="Adenylosuccinate Synthetase, subunit A, domain 3"/>
    <property type="match status" value="1"/>
</dbReference>
<name>A0A1T2XGM6_9BACL</name>
<keyword evidence="8" id="KW-0963">Cytoplasm</keyword>
<feature type="binding site" evidence="8">
    <location>
        <begin position="297"/>
        <end position="303"/>
    </location>
    <ligand>
        <name>substrate</name>
    </ligand>
</feature>
<keyword evidence="3 8" id="KW-0479">Metal-binding</keyword>
<proteinExistence type="inferred from homology"/>
<dbReference type="GO" id="GO:0004019">
    <property type="term" value="F:adenylosuccinate synthase activity"/>
    <property type="evidence" value="ECO:0007669"/>
    <property type="project" value="UniProtKB-UniRule"/>
</dbReference>
<comment type="similarity">
    <text evidence="8 10">Belongs to the adenylosuccinate synthetase family.</text>
</comment>
<sequence length="427" mass="46599">MSTVVVVGTQWGDEGKGKITDFLAESAEVVARYQGGNNAGHTILIDNKKYKLSLIPSGIFYTDKICVIGNGLVVNPKALIEEINYVEENGFSADNLRISDRAHVILPYHLVIDALEEDRKGENKIGTTRKGIGPAYMDKAARSGIRIADLMDAVEFEAKLRHAMKEKNALIQQYGGEPLDVDQVLKEYLAYAEIIRKYVTDTSVVLNDAIDADQKVLFEGAQGVMLDIDQGTYPYVTSSNPSAGGVCIGSGVGPSKIQQVIGVAKAYTTRVGDGPFPTELNNEVGDAIREAGHEYGTVTGRPRRVGWFDSVVVRHARRVSGITGLSLNSLDVLTGLETVKICTGYKYRGEIIHHYPASLNAIAECEAVYEEMPGWSEDITGAKTLADLPETTRNYVNRVSELTGIPIAIFSVGRNREQTNQILPIYI</sequence>
<feature type="active site" description="Proton acceptor" evidence="8">
    <location>
        <position position="13"/>
    </location>
</feature>